<accession>A0A367IZC3</accession>
<dbReference type="STRING" id="4846.A0A367IZC3"/>
<dbReference type="Proteomes" id="UP000253551">
    <property type="component" value="Unassembled WGS sequence"/>
</dbReference>
<dbReference type="EMBL" id="PJQM01004882">
    <property type="protein sequence ID" value="RCH83034.1"/>
    <property type="molecule type" value="Genomic_DNA"/>
</dbReference>
<dbReference type="OrthoDB" id="2262293at2759"/>
<protein>
    <submittedName>
        <fullName evidence="1">Uncharacterized protein</fullName>
    </submittedName>
</protein>
<comment type="caution">
    <text evidence="1">The sequence shown here is derived from an EMBL/GenBank/DDBJ whole genome shotgun (WGS) entry which is preliminary data.</text>
</comment>
<name>A0A367IZC3_RHIST</name>
<sequence>MSVRGAVKELKIPPGTAQTWYTKGVESLEKGEYLCLRKSGSGRPVGRPVGRPLKINSEQKEYLIDLIYQKPGIILDEMIEGLTALKLAASIKHLGYTTEDDGKKNSFNRDFVEQLQKARFEDKVIMDASSFRRGSFNTNRGFSGS</sequence>
<organism evidence="1 2">
    <name type="scientific">Rhizopus stolonifer</name>
    <name type="common">Rhizopus nigricans</name>
    <dbReference type="NCBI Taxonomy" id="4846"/>
    <lineage>
        <taxon>Eukaryota</taxon>
        <taxon>Fungi</taxon>
        <taxon>Fungi incertae sedis</taxon>
        <taxon>Mucoromycota</taxon>
        <taxon>Mucoromycotina</taxon>
        <taxon>Mucoromycetes</taxon>
        <taxon>Mucorales</taxon>
        <taxon>Mucorineae</taxon>
        <taxon>Rhizopodaceae</taxon>
        <taxon>Rhizopus</taxon>
    </lineage>
</organism>
<evidence type="ECO:0000313" key="2">
    <source>
        <dbReference type="Proteomes" id="UP000253551"/>
    </source>
</evidence>
<evidence type="ECO:0000313" key="1">
    <source>
        <dbReference type="EMBL" id="RCH83034.1"/>
    </source>
</evidence>
<keyword evidence="2" id="KW-1185">Reference proteome</keyword>
<reference evidence="1 2" key="1">
    <citation type="journal article" date="2018" name="G3 (Bethesda)">
        <title>Phylogenetic and Phylogenomic Definition of Rhizopus Species.</title>
        <authorList>
            <person name="Gryganskyi A.P."/>
            <person name="Golan J."/>
            <person name="Dolatabadi S."/>
            <person name="Mondo S."/>
            <person name="Robb S."/>
            <person name="Idnurm A."/>
            <person name="Muszewska A."/>
            <person name="Steczkiewicz K."/>
            <person name="Masonjones S."/>
            <person name="Liao H.L."/>
            <person name="Gajdeczka M.T."/>
            <person name="Anike F."/>
            <person name="Vuek A."/>
            <person name="Anishchenko I.M."/>
            <person name="Voigt K."/>
            <person name="de Hoog G.S."/>
            <person name="Smith M.E."/>
            <person name="Heitman J."/>
            <person name="Vilgalys R."/>
            <person name="Stajich J.E."/>
        </authorList>
    </citation>
    <scope>NUCLEOTIDE SEQUENCE [LARGE SCALE GENOMIC DNA]</scope>
    <source>
        <strain evidence="1 2">LSU 92-RS-03</strain>
    </source>
</reference>
<dbReference type="AlphaFoldDB" id="A0A367IZC3"/>
<gene>
    <name evidence="1" type="ORF">CU098_005133</name>
</gene>
<proteinExistence type="predicted"/>